<dbReference type="InterPro" id="IPR010998">
    <property type="entry name" value="Integrase_recombinase_N"/>
</dbReference>
<sequence length="388" mass="42929">MSERIAKLTKRVVDAAAPNAERYVIWDSALKGFGLRVEPSGTKTFLVRYRAAGRKRFVAVGRFGPLTPEQARGLAQATLSEVHMGHDPAEERRRERAAITVAELALRFLAEHVGPKRKGTTAIHYRSLIERYLVPKHGVRKVHDLSRPDLARLHLSMREQPYQANRLLAVVASMYSFGERMGLTPEAYNPASRIERFPESRRERFLSKEELGRLGEAFRRFEGDGRFREGVAALRLLLFTGARLREILHLRWEHVDLDRGLLFLPDSKTGKKTITLNAPAMMVLSSLERVGDCVIPGANPNVPRADLKKPWLAVTEAAGLEGLRIHDLRHSFASVGAGAGLGLPIVGKLLGHMQTATTQRYAHLDADPVRLAADKIGASLAAALDGSA</sequence>
<dbReference type="PANTHER" id="PTHR30629">
    <property type="entry name" value="PROPHAGE INTEGRASE"/>
    <property type="match status" value="1"/>
</dbReference>
<dbReference type="InterPro" id="IPR002104">
    <property type="entry name" value="Integrase_catalytic"/>
</dbReference>
<dbReference type="InterPro" id="IPR050808">
    <property type="entry name" value="Phage_Integrase"/>
</dbReference>
<keyword evidence="3 5" id="KW-0238">DNA-binding</keyword>
<dbReference type="Gene3D" id="1.10.443.10">
    <property type="entry name" value="Intergrase catalytic core"/>
    <property type="match status" value="1"/>
</dbReference>
<dbReference type="Proteomes" id="UP001317629">
    <property type="component" value="Chromosome"/>
</dbReference>
<evidence type="ECO:0000313" key="8">
    <source>
        <dbReference type="EMBL" id="BDV35538.1"/>
    </source>
</evidence>
<feature type="domain" description="Tyr recombinase" evidence="6">
    <location>
        <begin position="201"/>
        <end position="374"/>
    </location>
</feature>
<dbReference type="InterPro" id="IPR025166">
    <property type="entry name" value="Integrase_DNA_bind_dom"/>
</dbReference>
<evidence type="ECO:0000313" key="9">
    <source>
        <dbReference type="Proteomes" id="UP001317629"/>
    </source>
</evidence>
<organism evidence="8 9">
    <name type="scientific">Methylocystis iwaonis</name>
    <dbReference type="NCBI Taxonomy" id="2885079"/>
    <lineage>
        <taxon>Bacteria</taxon>
        <taxon>Pseudomonadati</taxon>
        <taxon>Pseudomonadota</taxon>
        <taxon>Alphaproteobacteria</taxon>
        <taxon>Hyphomicrobiales</taxon>
        <taxon>Methylocystaceae</taxon>
        <taxon>Methylocystis</taxon>
    </lineage>
</organism>
<dbReference type="Pfam" id="PF13356">
    <property type="entry name" value="Arm-DNA-bind_3"/>
    <property type="match status" value="1"/>
</dbReference>
<dbReference type="SUPFAM" id="SSF56349">
    <property type="entry name" value="DNA breaking-rejoining enzymes"/>
    <property type="match status" value="1"/>
</dbReference>
<accession>A0ABN6VIN9</accession>
<evidence type="ECO:0000256" key="1">
    <source>
        <dbReference type="ARBA" id="ARBA00008857"/>
    </source>
</evidence>
<keyword evidence="2" id="KW-0229">DNA integration</keyword>
<dbReference type="PANTHER" id="PTHR30629:SF2">
    <property type="entry name" value="PROPHAGE INTEGRASE INTS-RELATED"/>
    <property type="match status" value="1"/>
</dbReference>
<dbReference type="PROSITE" id="PS51900">
    <property type="entry name" value="CB"/>
    <property type="match status" value="1"/>
</dbReference>
<dbReference type="PROSITE" id="PS51898">
    <property type="entry name" value="TYR_RECOMBINASE"/>
    <property type="match status" value="1"/>
</dbReference>
<comment type="similarity">
    <text evidence="1">Belongs to the 'phage' integrase family.</text>
</comment>
<evidence type="ECO:0000256" key="2">
    <source>
        <dbReference type="ARBA" id="ARBA00022908"/>
    </source>
</evidence>
<gene>
    <name evidence="8" type="ORF">SS37A_30670</name>
</gene>
<feature type="domain" description="Core-binding (CB)" evidence="7">
    <location>
        <begin position="99"/>
        <end position="179"/>
    </location>
</feature>
<dbReference type="InterPro" id="IPR038488">
    <property type="entry name" value="Integrase_DNA-bd_sf"/>
</dbReference>
<dbReference type="Gene3D" id="1.10.150.130">
    <property type="match status" value="1"/>
</dbReference>
<dbReference type="Gene3D" id="3.30.160.390">
    <property type="entry name" value="Integrase, DNA-binding domain"/>
    <property type="match status" value="1"/>
</dbReference>
<dbReference type="RefSeq" id="WP_281928986.1">
    <property type="nucleotide sequence ID" value="NZ_AP027142.1"/>
</dbReference>
<dbReference type="EMBL" id="AP027142">
    <property type="protein sequence ID" value="BDV35538.1"/>
    <property type="molecule type" value="Genomic_DNA"/>
</dbReference>
<name>A0ABN6VIN9_9HYPH</name>
<evidence type="ECO:0000256" key="4">
    <source>
        <dbReference type="ARBA" id="ARBA00023172"/>
    </source>
</evidence>
<evidence type="ECO:0000259" key="6">
    <source>
        <dbReference type="PROSITE" id="PS51898"/>
    </source>
</evidence>
<dbReference type="InterPro" id="IPR044068">
    <property type="entry name" value="CB"/>
</dbReference>
<evidence type="ECO:0000259" key="7">
    <source>
        <dbReference type="PROSITE" id="PS51900"/>
    </source>
</evidence>
<dbReference type="Pfam" id="PF00589">
    <property type="entry name" value="Phage_integrase"/>
    <property type="match status" value="1"/>
</dbReference>
<reference evidence="8 9" key="1">
    <citation type="journal article" date="2023" name="Int. J. Syst. Evol. Microbiol.">
        <title>Methylocystis iwaonis sp. nov., a type II methane-oxidizing bacterium from surface soil of a rice paddy field in Japan, and emended description of the genus Methylocystis (ex Whittenbury et al. 1970) Bowman et al. 1993.</title>
        <authorList>
            <person name="Kaise H."/>
            <person name="Sawadogo J.B."/>
            <person name="Alam M.S."/>
            <person name="Ueno C."/>
            <person name="Dianou D."/>
            <person name="Shinjo R."/>
            <person name="Asakawa S."/>
        </authorList>
    </citation>
    <scope>NUCLEOTIDE SEQUENCE [LARGE SCALE GENOMIC DNA]</scope>
    <source>
        <strain evidence="8 9">SS37A-Re</strain>
    </source>
</reference>
<proteinExistence type="inferred from homology"/>
<keyword evidence="9" id="KW-1185">Reference proteome</keyword>
<keyword evidence="4" id="KW-0233">DNA recombination</keyword>
<evidence type="ECO:0000256" key="5">
    <source>
        <dbReference type="PROSITE-ProRule" id="PRU01248"/>
    </source>
</evidence>
<protein>
    <submittedName>
        <fullName evidence="8">Integrase</fullName>
    </submittedName>
</protein>
<dbReference type="InterPro" id="IPR013762">
    <property type="entry name" value="Integrase-like_cat_sf"/>
</dbReference>
<dbReference type="CDD" id="cd00796">
    <property type="entry name" value="INT_Rci_Hp1_C"/>
    <property type="match status" value="1"/>
</dbReference>
<dbReference type="InterPro" id="IPR011010">
    <property type="entry name" value="DNA_brk_join_enz"/>
</dbReference>
<evidence type="ECO:0000256" key="3">
    <source>
        <dbReference type="ARBA" id="ARBA00023125"/>
    </source>
</evidence>